<dbReference type="GO" id="GO:0003735">
    <property type="term" value="F:structural constituent of ribosome"/>
    <property type="evidence" value="ECO:0007669"/>
    <property type="project" value="InterPro"/>
</dbReference>
<dbReference type="AlphaFoldDB" id="A0A2Z3LD47"/>
<dbReference type="Proteomes" id="UP000245872">
    <property type="component" value="Chromosome"/>
</dbReference>
<dbReference type="InterPro" id="IPR016082">
    <property type="entry name" value="Ribosomal_uL30_ferredoxin-like"/>
</dbReference>
<dbReference type="OrthoDB" id="9812790at2"/>
<comment type="subunit">
    <text evidence="2 5">Part of the 50S ribosomal subunit.</text>
</comment>
<dbReference type="PANTHER" id="PTHR15892">
    <property type="entry name" value="MITOCHONDRIAL RIBOSOMAL PROTEIN L30"/>
    <property type="match status" value="1"/>
</dbReference>
<evidence type="ECO:0000313" key="7">
    <source>
        <dbReference type="EMBL" id="AWN81746.1"/>
    </source>
</evidence>
<keyword evidence="3 5" id="KW-0689">Ribosomal protein</keyword>
<keyword evidence="4 5" id="KW-0687">Ribonucleoprotein</keyword>
<sequence length="60" mass="6841">MQKIKITQVRSLIKRPKSQKDTMKALGLGRMARCVEHNATPQLLGMVKKINHLVVVEFIN</sequence>
<dbReference type="RefSeq" id="WP_109997173.1">
    <property type="nucleotide sequence ID" value="NZ_CP029619.1"/>
</dbReference>
<comment type="similarity">
    <text evidence="1 5">Belongs to the universal ribosomal protein uL30 family.</text>
</comment>
<evidence type="ECO:0000256" key="2">
    <source>
        <dbReference type="ARBA" id="ARBA00011838"/>
    </source>
</evidence>
<keyword evidence="8" id="KW-1185">Reference proteome</keyword>
<protein>
    <recommendedName>
        <fullName evidence="5">Large ribosomal subunit protein uL30</fullName>
    </recommendedName>
</protein>
<proteinExistence type="inferred from homology"/>
<evidence type="ECO:0000256" key="4">
    <source>
        <dbReference type="ARBA" id="ARBA00023274"/>
    </source>
</evidence>
<gene>
    <name evidence="5 7" type="primary">rpmD</name>
    <name evidence="7" type="ORF">DK880_00418</name>
</gene>
<name>A0A2Z3LD47_9BACT</name>
<dbReference type="GO" id="GO:0006412">
    <property type="term" value="P:translation"/>
    <property type="evidence" value="ECO:0007669"/>
    <property type="project" value="UniProtKB-UniRule"/>
</dbReference>
<dbReference type="KEGG" id="cher:DK880_00418"/>
<organism evidence="7 8">
    <name type="scientific">Candidatus Cardinium hertigii</name>
    <dbReference type="NCBI Taxonomy" id="247481"/>
    <lineage>
        <taxon>Bacteria</taxon>
        <taxon>Pseudomonadati</taxon>
        <taxon>Bacteroidota</taxon>
        <taxon>Cytophagia</taxon>
        <taxon>Cytophagales</taxon>
        <taxon>Amoebophilaceae</taxon>
        <taxon>Candidatus Cardinium</taxon>
    </lineage>
</organism>
<evidence type="ECO:0000259" key="6">
    <source>
        <dbReference type="Pfam" id="PF00327"/>
    </source>
</evidence>
<dbReference type="Pfam" id="PF00327">
    <property type="entry name" value="Ribosomal_L30"/>
    <property type="match status" value="1"/>
</dbReference>
<reference evidence="7 8" key="1">
    <citation type="submission" date="2018-05" db="EMBL/GenBank/DDBJ databases">
        <title>Candidatus Cardinium hertigii Genome Assembly.</title>
        <authorList>
            <person name="Showmaker K.C."/>
            <person name="Walden K.O."/>
            <person name="Fields C.J."/>
            <person name="Lambert K.N."/>
            <person name="Hudson M.E."/>
        </authorList>
    </citation>
    <scope>NUCLEOTIDE SEQUENCE [LARGE SCALE GENOMIC DNA]</scope>
    <source>
        <strain evidence="8">cHgTN10</strain>
    </source>
</reference>
<dbReference type="CDD" id="cd01658">
    <property type="entry name" value="Ribosomal_L30"/>
    <property type="match status" value="1"/>
</dbReference>
<dbReference type="InterPro" id="IPR005996">
    <property type="entry name" value="Ribosomal_uL30_bac-type"/>
</dbReference>
<dbReference type="GO" id="GO:0022625">
    <property type="term" value="C:cytosolic large ribosomal subunit"/>
    <property type="evidence" value="ECO:0007669"/>
    <property type="project" value="TreeGrafter"/>
</dbReference>
<dbReference type="NCBIfam" id="TIGR01308">
    <property type="entry name" value="rpmD_bact"/>
    <property type="match status" value="1"/>
</dbReference>
<dbReference type="HAMAP" id="MF_01371_B">
    <property type="entry name" value="Ribosomal_uL30_B"/>
    <property type="match status" value="1"/>
</dbReference>
<dbReference type="PIRSF" id="PIRSF002211">
    <property type="entry name" value="Ribosomal_L30_bac-type"/>
    <property type="match status" value="1"/>
</dbReference>
<dbReference type="Gene3D" id="3.30.1390.20">
    <property type="entry name" value="Ribosomal protein L30, ferredoxin-like fold domain"/>
    <property type="match status" value="1"/>
</dbReference>
<dbReference type="InterPro" id="IPR036919">
    <property type="entry name" value="Ribo_uL30_ferredoxin-like_sf"/>
</dbReference>
<dbReference type="PANTHER" id="PTHR15892:SF2">
    <property type="entry name" value="LARGE RIBOSOMAL SUBUNIT PROTEIN UL30M"/>
    <property type="match status" value="1"/>
</dbReference>
<accession>A0A2Z3LD47</accession>
<dbReference type="SUPFAM" id="SSF55129">
    <property type="entry name" value="Ribosomal protein L30p/L7e"/>
    <property type="match status" value="1"/>
</dbReference>
<evidence type="ECO:0000256" key="1">
    <source>
        <dbReference type="ARBA" id="ARBA00007594"/>
    </source>
</evidence>
<evidence type="ECO:0000313" key="8">
    <source>
        <dbReference type="Proteomes" id="UP000245872"/>
    </source>
</evidence>
<dbReference type="EMBL" id="CP029619">
    <property type="protein sequence ID" value="AWN81746.1"/>
    <property type="molecule type" value="Genomic_DNA"/>
</dbReference>
<feature type="domain" description="Large ribosomal subunit protein uL30-like ferredoxin-like fold" evidence="6">
    <location>
        <begin position="4"/>
        <end position="54"/>
    </location>
</feature>
<evidence type="ECO:0000256" key="5">
    <source>
        <dbReference type="HAMAP-Rule" id="MF_01371"/>
    </source>
</evidence>
<evidence type="ECO:0000256" key="3">
    <source>
        <dbReference type="ARBA" id="ARBA00022980"/>
    </source>
</evidence>